<dbReference type="PANTHER" id="PTHR30435">
    <property type="entry name" value="FLAGELLAR PROTEIN"/>
    <property type="match status" value="1"/>
</dbReference>
<dbReference type="Pfam" id="PF00460">
    <property type="entry name" value="Flg_bb_rod"/>
    <property type="match status" value="1"/>
</dbReference>
<feature type="domain" description="Flagellar hook protein FlgE/F/G-like D1" evidence="7">
    <location>
        <begin position="90"/>
        <end position="167"/>
    </location>
</feature>
<comment type="function">
    <text evidence="4">A flexible structure which links the flagellar filament to the drive apparatus in the basal body.</text>
</comment>
<evidence type="ECO:0000256" key="2">
    <source>
        <dbReference type="ARBA" id="ARBA00009677"/>
    </source>
</evidence>
<dbReference type="Pfam" id="PF22692">
    <property type="entry name" value="LlgE_F_G_D1"/>
    <property type="match status" value="1"/>
</dbReference>
<dbReference type="InterPro" id="IPR001444">
    <property type="entry name" value="Flag_bb_rod_N"/>
</dbReference>
<reference evidence="9" key="1">
    <citation type="submission" date="2016-10" db="EMBL/GenBank/DDBJ databases">
        <authorList>
            <person name="Varghese N."/>
            <person name="Submissions S."/>
        </authorList>
    </citation>
    <scope>NUCLEOTIDE SEQUENCE [LARGE SCALE GENOMIC DNA]</scope>
    <source>
        <strain evidence="9">DSM 3669</strain>
    </source>
</reference>
<dbReference type="GO" id="GO:0071978">
    <property type="term" value="P:bacterial-type flagellum-dependent swarming motility"/>
    <property type="evidence" value="ECO:0007669"/>
    <property type="project" value="TreeGrafter"/>
</dbReference>
<comment type="subcellular location">
    <subcellularLocation>
        <location evidence="1 4">Bacterial flagellum basal body</location>
    </subcellularLocation>
</comment>
<evidence type="ECO:0000256" key="3">
    <source>
        <dbReference type="ARBA" id="ARBA00023143"/>
    </source>
</evidence>
<feature type="domain" description="Flagellar basal body rod protein N-terminal" evidence="5">
    <location>
        <begin position="8"/>
        <end position="35"/>
    </location>
</feature>
<dbReference type="STRING" id="39060.SAMN05660706_102112"/>
<keyword evidence="8" id="KW-0969">Cilium</keyword>
<dbReference type="PANTHER" id="PTHR30435:SF1">
    <property type="entry name" value="FLAGELLAR HOOK PROTEIN FLGE"/>
    <property type="match status" value="1"/>
</dbReference>
<keyword evidence="8" id="KW-0282">Flagellum</keyword>
<dbReference type="OrthoDB" id="9804559at2"/>
<evidence type="ECO:0000256" key="4">
    <source>
        <dbReference type="RuleBase" id="RU362116"/>
    </source>
</evidence>
<dbReference type="InterPro" id="IPR019776">
    <property type="entry name" value="Flagellar_basal_body_rod_CS"/>
</dbReference>
<dbReference type="RefSeq" id="WP_092481782.1">
    <property type="nucleotide sequence ID" value="NZ_FOYM01000002.1"/>
</dbReference>
<evidence type="ECO:0000256" key="1">
    <source>
        <dbReference type="ARBA" id="ARBA00004117"/>
    </source>
</evidence>
<name>A0A1I6CV61_9FIRM</name>
<evidence type="ECO:0000313" key="9">
    <source>
        <dbReference type="Proteomes" id="UP000199584"/>
    </source>
</evidence>
<dbReference type="InterPro" id="IPR053967">
    <property type="entry name" value="LlgE_F_G-like_D1"/>
</dbReference>
<gene>
    <name evidence="8" type="ORF">SAMN05660706_102112</name>
</gene>
<dbReference type="PROSITE" id="PS00588">
    <property type="entry name" value="FLAGELLA_BB_ROD"/>
    <property type="match status" value="1"/>
</dbReference>
<dbReference type="SUPFAM" id="SSF117143">
    <property type="entry name" value="Flagellar hook protein flgE"/>
    <property type="match status" value="1"/>
</dbReference>
<evidence type="ECO:0000259" key="5">
    <source>
        <dbReference type="Pfam" id="PF00460"/>
    </source>
</evidence>
<dbReference type="EMBL" id="FOYM01000002">
    <property type="protein sequence ID" value="SFQ97066.1"/>
    <property type="molecule type" value="Genomic_DNA"/>
</dbReference>
<dbReference type="GO" id="GO:0009424">
    <property type="term" value="C:bacterial-type flagellum hook"/>
    <property type="evidence" value="ECO:0007669"/>
    <property type="project" value="TreeGrafter"/>
</dbReference>
<dbReference type="Pfam" id="PF06429">
    <property type="entry name" value="Flg_bbr_C"/>
    <property type="match status" value="1"/>
</dbReference>
<organism evidence="8 9">
    <name type="scientific">Desulfoscipio geothermicus DSM 3669</name>
    <dbReference type="NCBI Taxonomy" id="1121426"/>
    <lineage>
        <taxon>Bacteria</taxon>
        <taxon>Bacillati</taxon>
        <taxon>Bacillota</taxon>
        <taxon>Clostridia</taxon>
        <taxon>Eubacteriales</taxon>
        <taxon>Desulfallaceae</taxon>
        <taxon>Desulfoscipio</taxon>
    </lineage>
</organism>
<protein>
    <recommendedName>
        <fullName evidence="4">Flagellar hook protein FlgE</fullName>
    </recommendedName>
</protein>
<accession>A0A1I6CV61</accession>
<comment type="similarity">
    <text evidence="2 4">Belongs to the flagella basal body rod proteins family.</text>
</comment>
<evidence type="ECO:0000313" key="8">
    <source>
        <dbReference type="EMBL" id="SFQ97066.1"/>
    </source>
</evidence>
<dbReference type="InterPro" id="IPR037925">
    <property type="entry name" value="FlgE/F/G-like"/>
</dbReference>
<dbReference type="NCBIfam" id="TIGR03506">
    <property type="entry name" value="FlgEFG_subfam"/>
    <property type="match status" value="1"/>
</dbReference>
<dbReference type="InterPro" id="IPR020013">
    <property type="entry name" value="Flagellar_FlgE/F/G"/>
</dbReference>
<evidence type="ECO:0000259" key="6">
    <source>
        <dbReference type="Pfam" id="PF06429"/>
    </source>
</evidence>
<dbReference type="InterPro" id="IPR010930">
    <property type="entry name" value="Flg_bb/hook_C_dom"/>
</dbReference>
<proteinExistence type="inferred from homology"/>
<dbReference type="Proteomes" id="UP000199584">
    <property type="component" value="Unassembled WGS sequence"/>
</dbReference>
<dbReference type="AlphaFoldDB" id="A0A1I6CV61"/>
<feature type="domain" description="Flagellar basal-body/hook protein C-terminal" evidence="6">
    <location>
        <begin position="344"/>
        <end position="388"/>
    </location>
</feature>
<keyword evidence="8" id="KW-0966">Cell projection</keyword>
<keyword evidence="3 4" id="KW-0975">Bacterial flagellum</keyword>
<sequence>MIRSLFSGVSGMKNHQIRMDVIGNNISNVNTTGFKAGRTNFQDTLYQTIKSGGISTNPAQTGLGINVASISNYMEPGGLQSTGRTLDLGINGNGFFKVNKGADDNYYTRDGIFYLTQDGRMVNSDGYQLVGTTWEKAKSFATNLDPNNAIATPGTLEVRGVLADGTVGQTVQIDFNAGESINDVLTKINAEQSTSGVMAYKRPNATNPDQFDLYITTVYDGYDEIYTDVANPALTVTDGSSLDLDGGNLERNITNYTKNVPIQITNVPISSINIQNNGMITGQDNKGAPLLFEGDYDVANITLYMFPNQDGLERINQNLFRESVSSGTAEAGIPGETGYGTIESGFLEMSNVDLTDEFTNMIVTQRGYQANSRIITVSDTMLEELMNLKR</sequence>
<dbReference type="GO" id="GO:0005829">
    <property type="term" value="C:cytosol"/>
    <property type="evidence" value="ECO:0007669"/>
    <property type="project" value="TreeGrafter"/>
</dbReference>
<evidence type="ECO:0000259" key="7">
    <source>
        <dbReference type="Pfam" id="PF22692"/>
    </source>
</evidence>
<dbReference type="GO" id="GO:0009425">
    <property type="term" value="C:bacterial-type flagellum basal body"/>
    <property type="evidence" value="ECO:0007669"/>
    <property type="project" value="UniProtKB-SubCell"/>
</dbReference>
<keyword evidence="9" id="KW-1185">Reference proteome</keyword>